<evidence type="ECO:0000256" key="1">
    <source>
        <dbReference type="ARBA" id="ARBA00010641"/>
    </source>
</evidence>
<accession>A0A5M9HU07</accession>
<dbReference type="CDD" id="cd06171">
    <property type="entry name" value="Sigma70_r4"/>
    <property type="match status" value="1"/>
</dbReference>
<evidence type="ECO:0000313" key="8">
    <source>
        <dbReference type="Proteomes" id="UP000322025"/>
    </source>
</evidence>
<name>A0A5M9HU07_9FIRM</name>
<dbReference type="Proteomes" id="UP000322025">
    <property type="component" value="Unassembled WGS sequence"/>
</dbReference>
<dbReference type="GO" id="GO:0016987">
    <property type="term" value="F:sigma factor activity"/>
    <property type="evidence" value="ECO:0007669"/>
    <property type="project" value="UniProtKB-KW"/>
</dbReference>
<dbReference type="PANTHER" id="PTHR43133:SF51">
    <property type="entry name" value="RNA POLYMERASE SIGMA FACTOR"/>
    <property type="match status" value="1"/>
</dbReference>
<evidence type="ECO:0000256" key="4">
    <source>
        <dbReference type="ARBA" id="ARBA00023163"/>
    </source>
</evidence>
<dbReference type="EMBL" id="VMSO01000025">
    <property type="protein sequence ID" value="KAA8500454.1"/>
    <property type="molecule type" value="Genomic_DNA"/>
</dbReference>
<dbReference type="InterPro" id="IPR039425">
    <property type="entry name" value="RNA_pol_sigma-70-like"/>
</dbReference>
<dbReference type="SUPFAM" id="SSF88946">
    <property type="entry name" value="Sigma2 domain of RNA polymerase sigma factors"/>
    <property type="match status" value="1"/>
</dbReference>
<keyword evidence="4" id="KW-0804">Transcription</keyword>
<keyword evidence="8" id="KW-1185">Reference proteome</keyword>
<evidence type="ECO:0000256" key="3">
    <source>
        <dbReference type="ARBA" id="ARBA00023082"/>
    </source>
</evidence>
<dbReference type="Pfam" id="PF04542">
    <property type="entry name" value="Sigma70_r2"/>
    <property type="match status" value="1"/>
</dbReference>
<keyword evidence="3" id="KW-0731">Sigma factor</keyword>
<dbReference type="Gene3D" id="1.10.10.10">
    <property type="entry name" value="Winged helix-like DNA-binding domain superfamily/Winged helix DNA-binding domain"/>
    <property type="match status" value="1"/>
</dbReference>
<dbReference type="AlphaFoldDB" id="A0A5M9HU07"/>
<dbReference type="InterPro" id="IPR036388">
    <property type="entry name" value="WH-like_DNA-bd_sf"/>
</dbReference>
<dbReference type="InterPro" id="IPR013325">
    <property type="entry name" value="RNA_pol_sigma_r2"/>
</dbReference>
<dbReference type="InterPro" id="IPR007627">
    <property type="entry name" value="RNA_pol_sigma70_r2"/>
</dbReference>
<evidence type="ECO:0000256" key="2">
    <source>
        <dbReference type="ARBA" id="ARBA00023015"/>
    </source>
</evidence>
<organism evidence="7 8">
    <name type="scientific">Mediterraneibacter catenae</name>
    <dbReference type="NCBI Taxonomy" id="2594882"/>
    <lineage>
        <taxon>Bacteria</taxon>
        <taxon>Bacillati</taxon>
        <taxon>Bacillota</taxon>
        <taxon>Clostridia</taxon>
        <taxon>Lachnospirales</taxon>
        <taxon>Lachnospiraceae</taxon>
        <taxon>Mediterraneibacter</taxon>
    </lineage>
</organism>
<dbReference type="Pfam" id="PF08281">
    <property type="entry name" value="Sigma70_r4_2"/>
    <property type="match status" value="1"/>
</dbReference>
<gene>
    <name evidence="7" type="ORF">FNY66_13645</name>
</gene>
<keyword evidence="2" id="KW-0805">Transcription regulation</keyword>
<evidence type="ECO:0000313" key="7">
    <source>
        <dbReference type="EMBL" id="KAA8500454.1"/>
    </source>
</evidence>
<dbReference type="Gene3D" id="1.10.1740.10">
    <property type="match status" value="1"/>
</dbReference>
<reference evidence="7" key="1">
    <citation type="submission" date="2019-07" db="EMBL/GenBank/DDBJ databases">
        <authorList>
            <person name="Wongkuna S."/>
            <person name="Scaria J."/>
        </authorList>
    </citation>
    <scope>NUCLEOTIDE SEQUENCE [LARGE SCALE GENOMIC DNA]</scope>
    <source>
        <strain evidence="7">SW178</strain>
    </source>
</reference>
<dbReference type="InterPro" id="IPR013249">
    <property type="entry name" value="RNA_pol_sigma70_r4_t2"/>
</dbReference>
<feature type="domain" description="RNA polymerase sigma-70 region 2" evidence="5">
    <location>
        <begin position="19"/>
        <end position="86"/>
    </location>
</feature>
<dbReference type="OrthoDB" id="9782703at2"/>
<feature type="domain" description="RNA polymerase sigma factor 70 region 4 type 2" evidence="6">
    <location>
        <begin position="109"/>
        <end position="157"/>
    </location>
</feature>
<dbReference type="NCBIfam" id="TIGR02937">
    <property type="entry name" value="sigma70-ECF"/>
    <property type="match status" value="1"/>
</dbReference>
<dbReference type="SUPFAM" id="SSF88659">
    <property type="entry name" value="Sigma3 and sigma4 domains of RNA polymerase sigma factors"/>
    <property type="match status" value="1"/>
</dbReference>
<dbReference type="InterPro" id="IPR013324">
    <property type="entry name" value="RNA_pol_sigma_r3/r4-like"/>
</dbReference>
<protein>
    <submittedName>
        <fullName evidence="7">Sigma-70 family RNA polymerase sigma factor</fullName>
    </submittedName>
</protein>
<comment type="similarity">
    <text evidence="1">Belongs to the sigma-70 factor family. ECF subfamily.</text>
</comment>
<dbReference type="GO" id="GO:0003677">
    <property type="term" value="F:DNA binding"/>
    <property type="evidence" value="ECO:0007669"/>
    <property type="project" value="InterPro"/>
</dbReference>
<proteinExistence type="inferred from homology"/>
<evidence type="ECO:0000259" key="6">
    <source>
        <dbReference type="Pfam" id="PF08281"/>
    </source>
</evidence>
<dbReference type="PANTHER" id="PTHR43133">
    <property type="entry name" value="RNA POLYMERASE ECF-TYPE SIGMA FACTO"/>
    <property type="match status" value="1"/>
</dbReference>
<evidence type="ECO:0000259" key="5">
    <source>
        <dbReference type="Pfam" id="PF04542"/>
    </source>
</evidence>
<comment type="caution">
    <text evidence="7">The sequence shown here is derived from an EMBL/GenBank/DDBJ whole genome shotgun (WGS) entry which is preliminary data.</text>
</comment>
<dbReference type="InterPro" id="IPR014284">
    <property type="entry name" value="RNA_pol_sigma-70_dom"/>
</dbReference>
<sequence length="171" mass="20321">MEHLVTKAQQGDGRAFVRLIEMNKQSMYKVARSYFTNDEDIADAIQDTIETCYRSISHLAEAQYFRTWLTRILINKCIDILRKNKREHPVSEFPEYGESSMELNNYEFNELMNSLDEKYRTILLLYYGEGFKISEIAQLLDMEENTVKTRLSRGRSKFRELWTVQETVHQN</sequence>
<dbReference type="GO" id="GO:0006352">
    <property type="term" value="P:DNA-templated transcription initiation"/>
    <property type="evidence" value="ECO:0007669"/>
    <property type="project" value="InterPro"/>
</dbReference>